<dbReference type="Proteomes" id="UP001479290">
    <property type="component" value="Unassembled WGS sequence"/>
</dbReference>
<sequence length="287" mass="30942">MAEADELCNLLFLWLKKRKQCEEKLLALAEELKNVHKISTVSQVVGSATSVVALSTAGIITFLTGGLGTPLLVATTVGSITGAAVDIGSSAIESIMSGSTMKEAKNTIREDEKIGKDIQEAIENLKKKCEVQQNGAHGPTDVGCEVATQIMGALARRNNIKVPLYILRSNIRSTFDQNSVGSHAAGAVSQQSILYVVTSVCYQLGIDCFKNCLKSSAKGLLVGVIGFGISLYSLISSCEKKLKNTQGTQASWDLQNAAKEIEKARRSLEEKLDEMKYDHLLCFKVKP</sequence>
<name>A0AAW2ATC5_CULAL</name>
<comment type="similarity">
    <text evidence="1">Belongs to the apolipoprotein L family.</text>
</comment>
<evidence type="ECO:0000256" key="1">
    <source>
        <dbReference type="ARBA" id="ARBA00010090"/>
    </source>
</evidence>
<dbReference type="GO" id="GO:0042157">
    <property type="term" value="P:lipoprotein metabolic process"/>
    <property type="evidence" value="ECO:0007669"/>
    <property type="project" value="InterPro"/>
</dbReference>
<dbReference type="PANTHER" id="PTHR14096">
    <property type="entry name" value="APOLIPOPROTEIN L"/>
    <property type="match status" value="1"/>
</dbReference>
<keyword evidence="2" id="KW-0175">Coiled coil</keyword>
<reference evidence="3 4" key="1">
    <citation type="submission" date="2024-05" db="EMBL/GenBank/DDBJ databases">
        <title>A high-quality chromosomal-level genome assembly of Topmouth culter (Culter alburnus).</title>
        <authorList>
            <person name="Zhao H."/>
        </authorList>
    </citation>
    <scope>NUCLEOTIDE SEQUENCE [LARGE SCALE GENOMIC DNA]</scope>
    <source>
        <strain evidence="3">CATC2023</strain>
        <tissue evidence="3">Muscle</tissue>
    </source>
</reference>
<proteinExistence type="inferred from homology"/>
<protein>
    <recommendedName>
        <fullName evidence="5">Apolipoprotein L3-like</fullName>
    </recommendedName>
</protein>
<accession>A0AAW2ATC5</accession>
<dbReference type="GO" id="GO:0016020">
    <property type="term" value="C:membrane"/>
    <property type="evidence" value="ECO:0007669"/>
    <property type="project" value="TreeGrafter"/>
</dbReference>
<keyword evidence="4" id="KW-1185">Reference proteome</keyword>
<dbReference type="GO" id="GO:0006869">
    <property type="term" value="P:lipid transport"/>
    <property type="evidence" value="ECO:0007669"/>
    <property type="project" value="InterPro"/>
</dbReference>
<feature type="coiled-coil region" evidence="2">
    <location>
        <begin position="251"/>
        <end position="278"/>
    </location>
</feature>
<dbReference type="AlphaFoldDB" id="A0AAW2ATC5"/>
<dbReference type="GO" id="GO:0005576">
    <property type="term" value="C:extracellular region"/>
    <property type="evidence" value="ECO:0007669"/>
    <property type="project" value="InterPro"/>
</dbReference>
<dbReference type="GO" id="GO:0008289">
    <property type="term" value="F:lipid binding"/>
    <property type="evidence" value="ECO:0007669"/>
    <property type="project" value="InterPro"/>
</dbReference>
<evidence type="ECO:0000313" key="3">
    <source>
        <dbReference type="EMBL" id="KAK9976966.1"/>
    </source>
</evidence>
<evidence type="ECO:0008006" key="5">
    <source>
        <dbReference type="Google" id="ProtNLM"/>
    </source>
</evidence>
<evidence type="ECO:0000256" key="2">
    <source>
        <dbReference type="SAM" id="Coils"/>
    </source>
</evidence>
<gene>
    <name evidence="3" type="ORF">ABG768_018787</name>
</gene>
<organism evidence="3 4">
    <name type="scientific">Culter alburnus</name>
    <name type="common">Topmouth culter</name>
    <dbReference type="NCBI Taxonomy" id="194366"/>
    <lineage>
        <taxon>Eukaryota</taxon>
        <taxon>Metazoa</taxon>
        <taxon>Chordata</taxon>
        <taxon>Craniata</taxon>
        <taxon>Vertebrata</taxon>
        <taxon>Euteleostomi</taxon>
        <taxon>Actinopterygii</taxon>
        <taxon>Neopterygii</taxon>
        <taxon>Teleostei</taxon>
        <taxon>Ostariophysi</taxon>
        <taxon>Cypriniformes</taxon>
        <taxon>Xenocyprididae</taxon>
        <taxon>Xenocypridinae</taxon>
        <taxon>Culter</taxon>
    </lineage>
</organism>
<comment type="caution">
    <text evidence="3">The sequence shown here is derived from an EMBL/GenBank/DDBJ whole genome shotgun (WGS) entry which is preliminary data.</text>
</comment>
<dbReference type="EMBL" id="JAWDJR010000003">
    <property type="protein sequence ID" value="KAK9976966.1"/>
    <property type="molecule type" value="Genomic_DNA"/>
</dbReference>
<dbReference type="InterPro" id="IPR008405">
    <property type="entry name" value="ApoL"/>
</dbReference>
<evidence type="ECO:0000313" key="4">
    <source>
        <dbReference type="Proteomes" id="UP001479290"/>
    </source>
</evidence>
<dbReference type="PANTHER" id="PTHR14096:SF28">
    <property type="entry name" value="APOLIPOPROTEIN L, 1-RELATED"/>
    <property type="match status" value="1"/>
</dbReference>